<evidence type="ECO:0000313" key="2">
    <source>
        <dbReference type="EMBL" id="MBB6219789.1"/>
    </source>
</evidence>
<keyword evidence="3" id="KW-0808">Transferase</keyword>
<dbReference type="AlphaFoldDB" id="A0A7Z0E267"/>
<dbReference type="InterPro" id="IPR043129">
    <property type="entry name" value="ATPase_NBD"/>
</dbReference>
<reference evidence="3 5" key="1">
    <citation type="submission" date="2020-07" db="EMBL/GenBank/DDBJ databases">
        <title>Genomic Encyclopedia of Type Strains, Phase IV (KMG-V): Genome sequencing to study the core and pangenomes of soil and plant-associated prokaryotes.</title>
        <authorList>
            <person name="Whitman W."/>
        </authorList>
    </citation>
    <scope>NUCLEOTIDE SEQUENCE [LARGE SCALE GENOMIC DNA]</scope>
    <source>
        <strain evidence="2 4">SEMIA 4011</strain>
        <strain evidence="3 5">SEMIA 4052</strain>
    </source>
</reference>
<comment type="caution">
    <text evidence="3">The sequence shown here is derived from an EMBL/GenBank/DDBJ whole genome shotgun (WGS) entry which is preliminary data.</text>
</comment>
<dbReference type="GO" id="GO:0016301">
    <property type="term" value="F:kinase activity"/>
    <property type="evidence" value="ECO:0007669"/>
    <property type="project" value="UniProtKB-KW"/>
</dbReference>
<dbReference type="Proteomes" id="UP000517187">
    <property type="component" value="Unassembled WGS sequence"/>
</dbReference>
<dbReference type="InterPro" id="IPR036388">
    <property type="entry name" value="WH-like_DNA-bd_sf"/>
</dbReference>
<evidence type="ECO:0000313" key="5">
    <source>
        <dbReference type="Proteomes" id="UP000535276"/>
    </source>
</evidence>
<dbReference type="Gene3D" id="1.10.10.10">
    <property type="entry name" value="Winged helix-like DNA-binding domain superfamily/Winged helix DNA-binding domain"/>
    <property type="match status" value="1"/>
</dbReference>
<dbReference type="Proteomes" id="UP000535276">
    <property type="component" value="Unassembled WGS sequence"/>
</dbReference>
<dbReference type="RefSeq" id="WP_246714198.1">
    <property type="nucleotide sequence ID" value="NZ_JACBZV010000007.1"/>
</dbReference>
<dbReference type="SUPFAM" id="SSF53067">
    <property type="entry name" value="Actin-like ATPase domain"/>
    <property type="match status" value="1"/>
</dbReference>
<protein>
    <submittedName>
        <fullName evidence="3">Putative NBD/HSP70 family sugar kinase</fullName>
    </submittedName>
</protein>
<feature type="region of interest" description="Disordered" evidence="1">
    <location>
        <begin position="446"/>
        <end position="465"/>
    </location>
</feature>
<name>A0A7Z0E267_RHILE</name>
<evidence type="ECO:0000313" key="4">
    <source>
        <dbReference type="Proteomes" id="UP000517187"/>
    </source>
</evidence>
<sequence length="465" mass="49537">MLDEIQKEGWMSSMADLDAGTLARKKGRPRTSETAAPSLVEILNLVRTERSTTRQEIERESELGRAVVADRLGTLIDLALVDESELGAATGGRAPRLVRFSTDRASILVATLDQTALGVGIADLSGQLIMEHHEEADLTEPVSSLCDRLTALFRWIIERQGTQHDLWGISISTPGAVADGREAFFQTSTPSALPGWESFPIVERLVETFDAPVWLRSSVETMTMGELRAGAGIGHETMLVIKVGKRIGAGLVGDGSLFRGAQGAVGLIGAVPVVVGDRTGTLEEMAGSDAIARECRAAAERGHSPIIADLMRRGQEITAMEVAQAAQMGDRGAIDTLSQSGRLIGQVIATLANMLNPEIIVLAGSIAQSNDILLASAREAIYGACHPLVSRDLQIIRSQMGSSSGLVGAAITAAEALFAPAILRDWIMAGRPQAHPRFIDLKRRISARNGEAETPHPPGTKKGKR</sequence>
<organism evidence="3 5">
    <name type="scientific">Rhizobium leguminosarum</name>
    <dbReference type="NCBI Taxonomy" id="384"/>
    <lineage>
        <taxon>Bacteria</taxon>
        <taxon>Pseudomonadati</taxon>
        <taxon>Pseudomonadota</taxon>
        <taxon>Alphaproteobacteria</taxon>
        <taxon>Hyphomicrobiales</taxon>
        <taxon>Rhizobiaceae</taxon>
        <taxon>Rhizobium/Agrobacterium group</taxon>
        <taxon>Rhizobium</taxon>
    </lineage>
</organism>
<proteinExistence type="predicted"/>
<evidence type="ECO:0000256" key="1">
    <source>
        <dbReference type="SAM" id="MobiDB-lite"/>
    </source>
</evidence>
<evidence type="ECO:0000313" key="3">
    <source>
        <dbReference type="EMBL" id="NYJ13240.1"/>
    </source>
</evidence>
<dbReference type="EMBL" id="JACBZV010000007">
    <property type="protein sequence ID" value="NYJ13240.1"/>
    <property type="molecule type" value="Genomic_DNA"/>
</dbReference>
<dbReference type="Gene3D" id="3.30.420.40">
    <property type="match status" value="2"/>
</dbReference>
<accession>A0A7Z0E267</accession>
<dbReference type="PANTHER" id="PTHR18964:SF173">
    <property type="entry name" value="GLUCOKINASE"/>
    <property type="match status" value="1"/>
</dbReference>
<dbReference type="EMBL" id="JACIIJ010000001">
    <property type="protein sequence ID" value="MBB6219789.1"/>
    <property type="molecule type" value="Genomic_DNA"/>
</dbReference>
<keyword evidence="3" id="KW-0418">Kinase</keyword>
<dbReference type="InterPro" id="IPR000600">
    <property type="entry name" value="ROK"/>
</dbReference>
<dbReference type="Pfam" id="PF00480">
    <property type="entry name" value="ROK"/>
    <property type="match status" value="1"/>
</dbReference>
<gene>
    <name evidence="2" type="ORF">GGE66_000733</name>
    <name evidence="3" type="ORF">GGI64_004321</name>
</gene>
<dbReference type="PANTHER" id="PTHR18964">
    <property type="entry name" value="ROK (REPRESSOR, ORF, KINASE) FAMILY"/>
    <property type="match status" value="1"/>
</dbReference>
<dbReference type="CDD" id="cd23763">
    <property type="entry name" value="ASKHA_ATPase_ROK"/>
    <property type="match status" value="1"/>
</dbReference>